<dbReference type="Proteomes" id="UP000242715">
    <property type="component" value="Unassembled WGS sequence"/>
</dbReference>
<organism evidence="2 3">
    <name type="scientific">Trifolium subterraneum</name>
    <name type="common">Subterranean clover</name>
    <dbReference type="NCBI Taxonomy" id="3900"/>
    <lineage>
        <taxon>Eukaryota</taxon>
        <taxon>Viridiplantae</taxon>
        <taxon>Streptophyta</taxon>
        <taxon>Embryophyta</taxon>
        <taxon>Tracheophyta</taxon>
        <taxon>Spermatophyta</taxon>
        <taxon>Magnoliopsida</taxon>
        <taxon>eudicotyledons</taxon>
        <taxon>Gunneridae</taxon>
        <taxon>Pentapetalae</taxon>
        <taxon>rosids</taxon>
        <taxon>fabids</taxon>
        <taxon>Fabales</taxon>
        <taxon>Fabaceae</taxon>
        <taxon>Papilionoideae</taxon>
        <taxon>50 kb inversion clade</taxon>
        <taxon>NPAAA clade</taxon>
        <taxon>Hologalegina</taxon>
        <taxon>IRL clade</taxon>
        <taxon>Trifolieae</taxon>
        <taxon>Trifolium</taxon>
    </lineage>
</organism>
<keyword evidence="3" id="KW-1185">Reference proteome</keyword>
<dbReference type="AlphaFoldDB" id="A0A2Z6NEG0"/>
<dbReference type="EMBL" id="DF973552">
    <property type="protein sequence ID" value="GAU34315.1"/>
    <property type="molecule type" value="Genomic_DNA"/>
</dbReference>
<accession>A0A2Z6NEG0</accession>
<gene>
    <name evidence="2" type="ORF">TSUD_20220</name>
</gene>
<feature type="region of interest" description="Disordered" evidence="1">
    <location>
        <begin position="1"/>
        <end position="32"/>
    </location>
</feature>
<protein>
    <submittedName>
        <fullName evidence="2">Uncharacterized protein</fullName>
    </submittedName>
</protein>
<evidence type="ECO:0000313" key="2">
    <source>
        <dbReference type="EMBL" id="GAU34315.1"/>
    </source>
</evidence>
<evidence type="ECO:0000313" key="3">
    <source>
        <dbReference type="Proteomes" id="UP000242715"/>
    </source>
</evidence>
<proteinExistence type="predicted"/>
<feature type="compositionally biased region" description="Polar residues" evidence="1">
    <location>
        <begin position="10"/>
        <end position="26"/>
    </location>
</feature>
<sequence length="134" mass="15690">MSHRERQRLESSNSYTLPSSPGSNNLEEGHEVDYLQIEQQREDDRDQLSLYLRSERMVDVTKEERNHIRVQKQLAKDQGPSIPIVDVDPSAPPQKRQFSRLRYFILDLTSVEQIQRSSSEEVGLWIPLNHHLVL</sequence>
<evidence type="ECO:0000256" key="1">
    <source>
        <dbReference type="SAM" id="MobiDB-lite"/>
    </source>
</evidence>
<reference evidence="3" key="1">
    <citation type="journal article" date="2017" name="Front. Plant Sci.">
        <title>Climate Clever Clovers: New Paradigm to Reduce the Environmental Footprint of Ruminants by Breeding Low Methanogenic Forages Utilizing Haplotype Variation.</title>
        <authorList>
            <person name="Kaur P."/>
            <person name="Appels R."/>
            <person name="Bayer P.E."/>
            <person name="Keeble-Gagnere G."/>
            <person name="Wang J."/>
            <person name="Hirakawa H."/>
            <person name="Shirasawa K."/>
            <person name="Vercoe P."/>
            <person name="Stefanova K."/>
            <person name="Durmic Z."/>
            <person name="Nichols P."/>
            <person name="Revell C."/>
            <person name="Isobe S.N."/>
            <person name="Edwards D."/>
            <person name="Erskine W."/>
        </authorList>
    </citation>
    <scope>NUCLEOTIDE SEQUENCE [LARGE SCALE GENOMIC DNA]</scope>
    <source>
        <strain evidence="3">cv. Daliak</strain>
    </source>
</reference>
<name>A0A2Z6NEG0_TRISU</name>